<dbReference type="InterPro" id="IPR006175">
    <property type="entry name" value="YjgF/YER057c/UK114"/>
</dbReference>
<dbReference type="CDD" id="cd00448">
    <property type="entry name" value="YjgF_YER057c_UK114_family"/>
    <property type="match status" value="1"/>
</dbReference>
<dbReference type="PANTHER" id="PTHR11803:SF58">
    <property type="entry name" value="PROTEIN HMF1-RELATED"/>
    <property type="match status" value="1"/>
</dbReference>
<dbReference type="EMBL" id="CP012747">
    <property type="protein sequence ID" value="ALL68424.1"/>
    <property type="molecule type" value="Genomic_DNA"/>
</dbReference>
<dbReference type="GO" id="GO:0005829">
    <property type="term" value="C:cytosol"/>
    <property type="evidence" value="ECO:0007669"/>
    <property type="project" value="TreeGrafter"/>
</dbReference>
<proteinExistence type="inferred from homology"/>
<dbReference type="EC" id="3.5.4.-" evidence="2"/>
<dbReference type="GO" id="GO:0019239">
    <property type="term" value="F:deaminase activity"/>
    <property type="evidence" value="ECO:0007669"/>
    <property type="project" value="TreeGrafter"/>
</dbReference>
<reference evidence="2 3" key="1">
    <citation type="journal article" date="2014" name="Genome Announc.">
        <title>Draft Genome Sequence of the Haloacid-Degrading Burkholderia caribensis Strain MBA4.</title>
        <authorList>
            <person name="Pan Y."/>
            <person name="Kong K.F."/>
            <person name="Tsang J.S."/>
        </authorList>
    </citation>
    <scope>NUCLEOTIDE SEQUENCE [LARGE SCALE GENOMIC DNA]</scope>
    <source>
        <strain evidence="2 3">MBA4</strain>
    </source>
</reference>
<evidence type="ECO:0000313" key="3">
    <source>
        <dbReference type="Proteomes" id="UP000019146"/>
    </source>
</evidence>
<dbReference type="Proteomes" id="UP000019146">
    <property type="component" value="Chromosome 2"/>
</dbReference>
<dbReference type="SUPFAM" id="SSF55298">
    <property type="entry name" value="YjgF-like"/>
    <property type="match status" value="1"/>
</dbReference>
<dbReference type="AlphaFoldDB" id="A0A0P0RIT4"/>
<dbReference type="GeneID" id="69972139"/>
<dbReference type="RefSeq" id="WP_035998236.1">
    <property type="nucleotide sequence ID" value="NZ_CP012747.1"/>
</dbReference>
<name>A0A0P0RIT4_9BURK</name>
<keyword evidence="2" id="KW-0378">Hydrolase</keyword>
<evidence type="ECO:0000256" key="1">
    <source>
        <dbReference type="ARBA" id="ARBA00010552"/>
    </source>
</evidence>
<evidence type="ECO:0000313" key="2">
    <source>
        <dbReference type="EMBL" id="ALL68424.1"/>
    </source>
</evidence>
<gene>
    <name evidence="2" type="ORF">K788_00002775</name>
</gene>
<sequence>MRKQFITPKGTHAAATYSYAVRAGNTIYLAGHVGRDANGKVVEGGIAAQTEQAFQNLRRTLEAADATLGDLVKLTIHLTDIEMMTVVREVRARYLTPPMPASTAVEVVRLAPDVLIEIDGTAVVDDTD</sequence>
<dbReference type="InterPro" id="IPR035959">
    <property type="entry name" value="RutC-like_sf"/>
</dbReference>
<dbReference type="Pfam" id="PF01042">
    <property type="entry name" value="Ribonuc_L-PSP"/>
    <property type="match status" value="1"/>
</dbReference>
<dbReference type="KEGG" id="bcai:K788_00002775"/>
<protein>
    <submittedName>
        <fullName evidence="2">Translation initiation inhibitor, yjgF family</fullName>
        <ecNumber evidence="2">3.5.4.-</ecNumber>
    </submittedName>
</protein>
<comment type="similarity">
    <text evidence="1">Belongs to the RutC family.</text>
</comment>
<accession>A0A0P0RIT4</accession>
<dbReference type="PANTHER" id="PTHR11803">
    <property type="entry name" value="2-IMINOBUTANOATE/2-IMINOPROPANOATE DEAMINASE RIDA"/>
    <property type="match status" value="1"/>
</dbReference>
<organism evidence="2 3">
    <name type="scientific">Paraburkholderia caribensis MBA4</name>
    <dbReference type="NCBI Taxonomy" id="1323664"/>
    <lineage>
        <taxon>Bacteria</taxon>
        <taxon>Pseudomonadati</taxon>
        <taxon>Pseudomonadota</taxon>
        <taxon>Betaproteobacteria</taxon>
        <taxon>Burkholderiales</taxon>
        <taxon>Burkholderiaceae</taxon>
        <taxon>Paraburkholderia</taxon>
    </lineage>
</organism>
<dbReference type="Gene3D" id="3.30.1330.40">
    <property type="entry name" value="RutC-like"/>
    <property type="match status" value="1"/>
</dbReference>